<feature type="region of interest" description="Disordered" evidence="5">
    <location>
        <begin position="298"/>
        <end position="345"/>
    </location>
</feature>
<dbReference type="PROSITE" id="PS00658">
    <property type="entry name" value="FORK_HEAD_2"/>
    <property type="match status" value="1"/>
</dbReference>
<evidence type="ECO:0000259" key="6">
    <source>
        <dbReference type="PROSITE" id="PS50039"/>
    </source>
</evidence>
<evidence type="ECO:0000256" key="4">
    <source>
        <dbReference type="PROSITE-ProRule" id="PRU00089"/>
    </source>
</evidence>
<feature type="compositionally biased region" description="Basic and acidic residues" evidence="5">
    <location>
        <begin position="444"/>
        <end position="453"/>
    </location>
</feature>
<evidence type="ECO:0000313" key="8">
    <source>
        <dbReference type="Proteomes" id="UP000075903"/>
    </source>
</evidence>
<dbReference type="GO" id="GO:0030154">
    <property type="term" value="P:cell differentiation"/>
    <property type="evidence" value="ECO:0007669"/>
    <property type="project" value="TreeGrafter"/>
</dbReference>
<dbReference type="InterPro" id="IPR036388">
    <property type="entry name" value="WH-like_DNA-bd_sf"/>
</dbReference>
<dbReference type="GO" id="GO:0000981">
    <property type="term" value="F:DNA-binding transcription factor activity, RNA polymerase II-specific"/>
    <property type="evidence" value="ECO:0007669"/>
    <property type="project" value="TreeGrafter"/>
</dbReference>
<dbReference type="PROSITE" id="PS00657">
    <property type="entry name" value="FORK_HEAD_1"/>
    <property type="match status" value="1"/>
</dbReference>
<organism evidence="7 8">
    <name type="scientific">Anopheles merus</name>
    <name type="common">Mosquito</name>
    <dbReference type="NCBI Taxonomy" id="30066"/>
    <lineage>
        <taxon>Eukaryota</taxon>
        <taxon>Metazoa</taxon>
        <taxon>Ecdysozoa</taxon>
        <taxon>Arthropoda</taxon>
        <taxon>Hexapoda</taxon>
        <taxon>Insecta</taxon>
        <taxon>Pterygota</taxon>
        <taxon>Neoptera</taxon>
        <taxon>Endopterygota</taxon>
        <taxon>Diptera</taxon>
        <taxon>Nematocera</taxon>
        <taxon>Culicoidea</taxon>
        <taxon>Culicidae</taxon>
        <taxon>Anophelinae</taxon>
        <taxon>Anopheles</taxon>
    </lineage>
</organism>
<dbReference type="InterPro" id="IPR001766">
    <property type="entry name" value="Fork_head_dom"/>
</dbReference>
<evidence type="ECO:0000256" key="5">
    <source>
        <dbReference type="SAM" id="MobiDB-lite"/>
    </source>
</evidence>
<feature type="domain" description="Fork-head" evidence="6">
    <location>
        <begin position="69"/>
        <end position="186"/>
    </location>
</feature>
<accession>A0A182VAC1</accession>
<dbReference type="InterPro" id="IPR030456">
    <property type="entry name" value="TF_fork_head_CS_2"/>
</dbReference>
<feature type="compositionally biased region" description="Low complexity" evidence="5">
    <location>
        <begin position="298"/>
        <end position="312"/>
    </location>
</feature>
<dbReference type="EnsemblMetazoa" id="AMEM011552-RA">
    <property type="protein sequence ID" value="AMEM011552-PA"/>
    <property type="gene ID" value="AMEM011552"/>
</dbReference>
<dbReference type="PRINTS" id="PR00053">
    <property type="entry name" value="FORKHEAD"/>
</dbReference>
<feature type="DNA-binding region" description="Fork-head" evidence="4">
    <location>
        <begin position="69"/>
        <end position="186"/>
    </location>
</feature>
<keyword evidence="1" id="KW-0217">Developmental protein</keyword>
<comment type="subcellular location">
    <subcellularLocation>
        <location evidence="4">Nucleus</location>
    </subcellularLocation>
</comment>
<dbReference type="Pfam" id="PF00250">
    <property type="entry name" value="Forkhead"/>
    <property type="match status" value="1"/>
</dbReference>
<evidence type="ECO:0000256" key="3">
    <source>
        <dbReference type="ARBA" id="ARBA00023242"/>
    </source>
</evidence>
<dbReference type="SUPFAM" id="SSF46785">
    <property type="entry name" value="Winged helix' DNA-binding domain"/>
    <property type="match status" value="1"/>
</dbReference>
<sequence>MLPYSSYAAAIQQIQSLNHDLALFGSQHSGGRYLPHPEHSAATLGQSYFGLNNWSLPFSFLKSVHRPEKPPFSYIALIAMAISSAPNQRLTLSGIYKYIMDNFPYYRENRQGWQNSIRHNLSLNDCFIKVPREKASGAGGKGQSSDGDGGEGGGGNAGAGGKGSYWMLDPSANDMFEQGNYRRRRTRRQRNAKLILNGHFQGSPFALAFPPTGDFMSPSTVTHLPPQPHGRRNEGTDLHHLIVRSDLIQQRQQQSPELADPALLLLGSGCYHHPHGGYVHGASSSAALLADGLVAGDSPTSSLDTTSLADTSGARDGVGQQRGRWSPSSGCHHIKHRSDEETVPSIDGGDEVEFLEHFPSGTHSEGEYENELNALNPAGERHPRMELSARARKSDNCLNQQFPSTVRFTTHTLDALLLGELSGLRVRGCELTSPFSCTTSPDRQSSHSGERPFRTVSPDQTGFATAPAGDGLCTPESASKPTLPTSVAAAASVRASGSSSSPVTAYCCPSVNSARLSPGRRESPKAGSPVTVTVPVRTKVGGLKSSNFTIESIMRRD</sequence>
<dbReference type="GO" id="GO:0000978">
    <property type="term" value="F:RNA polymerase II cis-regulatory region sequence-specific DNA binding"/>
    <property type="evidence" value="ECO:0007669"/>
    <property type="project" value="TreeGrafter"/>
</dbReference>
<dbReference type="PANTHER" id="PTHR11829">
    <property type="entry name" value="FORKHEAD BOX PROTEIN"/>
    <property type="match status" value="1"/>
</dbReference>
<dbReference type="GO" id="GO:0009653">
    <property type="term" value="P:anatomical structure morphogenesis"/>
    <property type="evidence" value="ECO:0007669"/>
    <property type="project" value="TreeGrafter"/>
</dbReference>
<reference evidence="7" key="1">
    <citation type="submission" date="2020-05" db="UniProtKB">
        <authorList>
            <consortium name="EnsemblMetazoa"/>
        </authorList>
    </citation>
    <scope>IDENTIFICATION</scope>
    <source>
        <strain evidence="7">MAF</strain>
    </source>
</reference>
<name>A0A182VAC1_ANOME</name>
<feature type="region of interest" description="Disordered" evidence="5">
    <location>
        <begin position="435"/>
        <end position="460"/>
    </location>
</feature>
<evidence type="ECO:0000256" key="1">
    <source>
        <dbReference type="ARBA" id="ARBA00022473"/>
    </source>
</evidence>
<dbReference type="InterPro" id="IPR018122">
    <property type="entry name" value="TF_fork_head_CS_1"/>
</dbReference>
<dbReference type="VEuPathDB" id="VectorBase:AMEM011552"/>
<feature type="region of interest" description="Disordered" evidence="5">
    <location>
        <begin position="134"/>
        <end position="164"/>
    </location>
</feature>
<feature type="compositionally biased region" description="Gly residues" evidence="5">
    <location>
        <begin position="150"/>
        <end position="163"/>
    </location>
</feature>
<keyword evidence="2 4" id="KW-0238">DNA-binding</keyword>
<dbReference type="AlphaFoldDB" id="A0A182VAC1"/>
<keyword evidence="3 4" id="KW-0539">Nucleus</keyword>
<dbReference type="STRING" id="30066.A0A182VAC1"/>
<protein>
    <recommendedName>
        <fullName evidence="6">Fork-head domain-containing protein</fullName>
    </recommendedName>
</protein>
<evidence type="ECO:0000313" key="7">
    <source>
        <dbReference type="EnsemblMetazoa" id="AMEM011552-PA"/>
    </source>
</evidence>
<dbReference type="VEuPathDB" id="VectorBase:AMEM21_008667"/>
<dbReference type="InterPro" id="IPR036390">
    <property type="entry name" value="WH_DNA-bd_sf"/>
</dbReference>
<dbReference type="SMART" id="SM00339">
    <property type="entry name" value="FH"/>
    <property type="match status" value="1"/>
</dbReference>
<dbReference type="InterPro" id="IPR050211">
    <property type="entry name" value="FOX_domain-containing"/>
</dbReference>
<dbReference type="Gene3D" id="1.10.10.10">
    <property type="entry name" value="Winged helix-like DNA-binding domain superfamily/Winged helix DNA-binding domain"/>
    <property type="match status" value="1"/>
</dbReference>
<dbReference type="FunFam" id="1.10.10.10:FF:000598">
    <property type="entry name" value="forkhead box protein I1 isoform X2"/>
    <property type="match status" value="1"/>
</dbReference>
<dbReference type="GO" id="GO:0005634">
    <property type="term" value="C:nucleus"/>
    <property type="evidence" value="ECO:0007669"/>
    <property type="project" value="UniProtKB-SubCell"/>
</dbReference>
<evidence type="ECO:0000256" key="2">
    <source>
        <dbReference type="ARBA" id="ARBA00023125"/>
    </source>
</evidence>
<dbReference type="PROSITE" id="PS50039">
    <property type="entry name" value="FORK_HEAD_3"/>
    <property type="match status" value="1"/>
</dbReference>
<dbReference type="PANTHER" id="PTHR11829:SF388">
    <property type="entry name" value="FORK HEAD DOMAIN-CONTAINING PROTEIN L1-RELATED"/>
    <property type="match status" value="1"/>
</dbReference>
<proteinExistence type="predicted"/>
<keyword evidence="8" id="KW-1185">Reference proteome</keyword>
<dbReference type="Proteomes" id="UP000075903">
    <property type="component" value="Unassembled WGS sequence"/>
</dbReference>